<sequence>MAISEENQAMYQRLLCRKSVYSRESLLGDWMKTERLLQHLSQFSKEQGAK</sequence>
<accession>A0A315VZ80</accession>
<protein>
    <submittedName>
        <fullName evidence="1">Uncharacterized protein</fullName>
    </submittedName>
</protein>
<gene>
    <name evidence="1" type="ORF">CCH79_00021081</name>
</gene>
<evidence type="ECO:0000313" key="2">
    <source>
        <dbReference type="Proteomes" id="UP000250572"/>
    </source>
</evidence>
<comment type="caution">
    <text evidence="1">The sequence shown here is derived from an EMBL/GenBank/DDBJ whole genome shotgun (WGS) entry which is preliminary data.</text>
</comment>
<feature type="non-terminal residue" evidence="1">
    <location>
        <position position="50"/>
    </location>
</feature>
<organism evidence="1 2">
    <name type="scientific">Gambusia affinis</name>
    <name type="common">Western mosquitofish</name>
    <name type="synonym">Heterandria affinis</name>
    <dbReference type="NCBI Taxonomy" id="33528"/>
    <lineage>
        <taxon>Eukaryota</taxon>
        <taxon>Metazoa</taxon>
        <taxon>Chordata</taxon>
        <taxon>Craniata</taxon>
        <taxon>Vertebrata</taxon>
        <taxon>Euteleostomi</taxon>
        <taxon>Actinopterygii</taxon>
        <taxon>Neopterygii</taxon>
        <taxon>Teleostei</taxon>
        <taxon>Neoteleostei</taxon>
        <taxon>Acanthomorphata</taxon>
        <taxon>Ovalentaria</taxon>
        <taxon>Atherinomorphae</taxon>
        <taxon>Cyprinodontiformes</taxon>
        <taxon>Poeciliidae</taxon>
        <taxon>Poeciliinae</taxon>
        <taxon>Gambusia</taxon>
    </lineage>
</organism>
<reference evidence="1 2" key="1">
    <citation type="journal article" date="2018" name="G3 (Bethesda)">
        <title>A High-Quality Reference Genome for the Invasive Mosquitofish Gambusia affinis Using a Chicago Library.</title>
        <authorList>
            <person name="Hoffberg S.L."/>
            <person name="Troendle N.J."/>
            <person name="Glenn T.C."/>
            <person name="Mahmud O."/>
            <person name="Louha S."/>
            <person name="Chalopin D."/>
            <person name="Bennetzen J.L."/>
            <person name="Mauricio R."/>
        </authorList>
    </citation>
    <scope>NUCLEOTIDE SEQUENCE [LARGE SCALE GENOMIC DNA]</scope>
    <source>
        <strain evidence="1">NE01/NJP1002.9</strain>
        <tissue evidence="1">Muscle</tissue>
    </source>
</reference>
<evidence type="ECO:0000313" key="1">
    <source>
        <dbReference type="EMBL" id="PWA28666.1"/>
    </source>
</evidence>
<name>A0A315VZ80_GAMAF</name>
<dbReference type="EMBL" id="NHOQ01000755">
    <property type="protein sequence ID" value="PWA28666.1"/>
    <property type="molecule type" value="Genomic_DNA"/>
</dbReference>
<dbReference type="Proteomes" id="UP000250572">
    <property type="component" value="Unassembled WGS sequence"/>
</dbReference>
<keyword evidence="2" id="KW-1185">Reference proteome</keyword>
<dbReference type="AlphaFoldDB" id="A0A315VZ80"/>
<proteinExistence type="predicted"/>